<evidence type="ECO:0000313" key="4">
    <source>
        <dbReference type="Proteomes" id="UP000320672"/>
    </source>
</evidence>
<feature type="domain" description="Ferrous iron transporter FeoA-like" evidence="2">
    <location>
        <begin position="20"/>
        <end position="88"/>
    </location>
</feature>
<dbReference type="Proteomes" id="UP000320672">
    <property type="component" value="Chromosome"/>
</dbReference>
<keyword evidence="4" id="KW-1185">Reference proteome</keyword>
<evidence type="ECO:0000259" key="2">
    <source>
        <dbReference type="SMART" id="SM00899"/>
    </source>
</evidence>
<dbReference type="InterPro" id="IPR008988">
    <property type="entry name" value="Transcriptional_repressor_C"/>
</dbReference>
<accession>A0A517MGT0</accession>
<organism evidence="3 4">
    <name type="scientific">Roseimaritima multifibrata</name>
    <dbReference type="NCBI Taxonomy" id="1930274"/>
    <lineage>
        <taxon>Bacteria</taxon>
        <taxon>Pseudomonadati</taxon>
        <taxon>Planctomycetota</taxon>
        <taxon>Planctomycetia</taxon>
        <taxon>Pirellulales</taxon>
        <taxon>Pirellulaceae</taxon>
        <taxon>Roseimaritima</taxon>
    </lineage>
</organism>
<dbReference type="EMBL" id="CP036262">
    <property type="protein sequence ID" value="QDS94085.1"/>
    <property type="molecule type" value="Genomic_DNA"/>
</dbReference>
<dbReference type="InterPro" id="IPR007167">
    <property type="entry name" value="Fe-transptr_FeoA-like"/>
</dbReference>
<dbReference type="SUPFAM" id="SSF50037">
    <property type="entry name" value="C-terminal domain of transcriptional repressors"/>
    <property type="match status" value="1"/>
</dbReference>
<reference evidence="3 4" key="1">
    <citation type="submission" date="2019-02" db="EMBL/GenBank/DDBJ databases">
        <title>Deep-cultivation of Planctomycetes and their phenomic and genomic characterization uncovers novel biology.</title>
        <authorList>
            <person name="Wiegand S."/>
            <person name="Jogler M."/>
            <person name="Boedeker C."/>
            <person name="Pinto D."/>
            <person name="Vollmers J."/>
            <person name="Rivas-Marin E."/>
            <person name="Kohn T."/>
            <person name="Peeters S.H."/>
            <person name="Heuer A."/>
            <person name="Rast P."/>
            <person name="Oberbeckmann S."/>
            <person name="Bunk B."/>
            <person name="Jeske O."/>
            <person name="Meyerdierks A."/>
            <person name="Storesund J.E."/>
            <person name="Kallscheuer N."/>
            <person name="Luecker S."/>
            <person name="Lage O.M."/>
            <person name="Pohl T."/>
            <person name="Merkel B.J."/>
            <person name="Hornburger P."/>
            <person name="Mueller R.-W."/>
            <person name="Bruemmer F."/>
            <person name="Labrenz M."/>
            <person name="Spormann A.M."/>
            <person name="Op den Camp H."/>
            <person name="Overmann J."/>
            <person name="Amann R."/>
            <person name="Jetten M.S.M."/>
            <person name="Mascher T."/>
            <person name="Medema M.H."/>
            <person name="Devos D.P."/>
            <person name="Kaster A.-K."/>
            <person name="Ovreas L."/>
            <person name="Rohde M."/>
            <person name="Galperin M.Y."/>
            <person name="Jogler C."/>
        </authorList>
    </citation>
    <scope>NUCLEOTIDE SEQUENCE [LARGE SCALE GENOMIC DNA]</scope>
    <source>
        <strain evidence="3 4">FF011L</strain>
    </source>
</reference>
<evidence type="ECO:0000313" key="3">
    <source>
        <dbReference type="EMBL" id="QDS94085.1"/>
    </source>
</evidence>
<dbReference type="Pfam" id="PF04023">
    <property type="entry name" value="FeoA"/>
    <property type="match status" value="1"/>
</dbReference>
<dbReference type="SMART" id="SM00899">
    <property type="entry name" value="FeoA"/>
    <property type="match status" value="1"/>
</dbReference>
<keyword evidence="1" id="KW-0408">Iron</keyword>
<dbReference type="GO" id="GO:0046914">
    <property type="term" value="F:transition metal ion binding"/>
    <property type="evidence" value="ECO:0007669"/>
    <property type="project" value="InterPro"/>
</dbReference>
<dbReference type="RefSeq" id="WP_145352127.1">
    <property type="nucleotide sequence ID" value="NZ_CP036262.1"/>
</dbReference>
<proteinExistence type="predicted"/>
<dbReference type="AlphaFoldDB" id="A0A517MGT0"/>
<dbReference type="KEGG" id="rml:FF011L_28630"/>
<name>A0A517MGT0_9BACT</name>
<evidence type="ECO:0000256" key="1">
    <source>
        <dbReference type="ARBA" id="ARBA00023004"/>
    </source>
</evidence>
<dbReference type="Gene3D" id="2.30.30.90">
    <property type="match status" value="1"/>
</dbReference>
<dbReference type="InterPro" id="IPR038157">
    <property type="entry name" value="FeoA_core_dom"/>
</dbReference>
<gene>
    <name evidence="3" type="ORF">FF011L_28630</name>
</gene>
<dbReference type="OrthoDB" id="282105at2"/>
<protein>
    <submittedName>
        <fullName evidence="3">FeoA domain protein</fullName>
    </submittedName>
</protein>
<sequence length="92" mass="9824">MSIMIQPEVSPVVSDETGPQSLTKVASHCLEIVGFGLPADQEHRLRTMGLFEGQCLQLIKASNPVIVKVAGARVALAREVADFIYVSAVSDS</sequence>